<dbReference type="InterPro" id="IPR042229">
    <property type="entry name" value="Listeria/Bacterioides_rpt_sf"/>
</dbReference>
<evidence type="ECO:0000259" key="3">
    <source>
        <dbReference type="Pfam" id="PF08428"/>
    </source>
</evidence>
<dbReference type="InterPro" id="IPR059115">
    <property type="entry name" value="Rib"/>
</dbReference>
<evidence type="ECO:0000256" key="1">
    <source>
        <dbReference type="ARBA" id="ARBA00004196"/>
    </source>
</evidence>
<feature type="compositionally biased region" description="Basic and acidic residues" evidence="2">
    <location>
        <begin position="203"/>
        <end position="215"/>
    </location>
</feature>
<name>A0ABW9GVP3_9FIRM</name>
<feature type="region of interest" description="Disordered" evidence="2">
    <location>
        <begin position="203"/>
        <end position="223"/>
    </location>
</feature>
<protein>
    <submittedName>
        <fullName evidence="4">InlB B-repeat-containing protein</fullName>
    </submittedName>
</protein>
<accession>A0ABW9GVP3</accession>
<feature type="domain" description="Rib" evidence="3">
    <location>
        <begin position="1685"/>
        <end position="1761"/>
    </location>
</feature>
<sequence length="2403" mass="268593">MQVFENKPGVWAKKAVAFLLIGFLLLGSFPVEALASSFRYHDIPSEKSNYINAMPVDRPAKLGADPTSQAAANEQIADPAYPKTYTIRGNFKVQRGDRLETNYQPYIATVGDENLVTAADKKKVNHLEKLPELDGYSRPTPTLDVNYKFIKDKALANGKKVETNPKDPIFNQALVADHDFKYKSIQVPITIKHVFQDLYDKEKYGPRPGDNEPITRDQSGQVGHDMVVTPLDQNERLGFEPEANVITVRVPENPRDFVVEYRYNRAKFNVSYDTAGGSDIPARVLYYGQTIPQVQEPTKVGAKFMGWKASHAFIYKDAGGQAVTVKAGVPIANKKSEFKDAMPAHDLTFTAVWEDNPQADYTVLYYTEKPDHDFGSKNPANLREKYDFVGARVMPNAPTGSQPNLEDLLPIGVTFPDLEGKSAEVVANKEELKKYYTYNADLTKTANAVRENKGDGTAAQVQKKVSSTGKTVYEVYYDRTVYTLIFEKINMSSRFKSFDPEITVYDKKTGNITVYDYKNGSPDHGNEPYSITARFGESLANKWVRDGDMGDDYTKNIFKGEKMAYISKGYPIRRYSQGWCINKVKGFIYRDTPPYRLTKGEFIDVDRTLTSPSREDTSGQPISYAGTNIISMGIAVSDANQFMPHHVDFQLEDIDGVFRFHPELYYWKSDTNKDYSFPAPSLKGFTEPGKQRSEKELTEITLNAKNNGREEGEKTPFAFQATLNKSNFSNNNGYIPFRYTRNAYTLNLNADPSQVKEDAAYTGKQFADGSPQSQAVKYQKPLKDLTLPVLTQADEPQFVKDARAKGIEYRFKGWALDPSGVNFVQKAVRDKDGSVKLVKDPKAKETMPDYNLTFYGIWGEEEPDWTISFDPNGGTLTELEPEYVATHKEGEEVETTIGKKDYKMPEIVTEDGYDRNQPGKVQKVKVGHRLTIKEPSWKPKREGYDFLGWELVRKKENGTVDTKYKDTYGVPELYAFQNETVADAYLKAIWVSNELVPIKAVHHFYDQTGKVEKKRKEENLPAKRISSYTSAVATQQGAKYLVLKHDDKVNELEGNAEYEGILDKSGRRNAYFQTMRVADPYLETGEKNPDAFNEFHFFYREFKTRKYKVNYFDDRIKGITNPTEDQLQTYRIINKAEPELVENGNRHYDARNYRHIPGWKLVSDPQQQLFFNLDEEGNFLGINDTGKDEIAFYYQDVRVIERDDPKAVTPEGYHRVIFKIDPDKQGGNFGYEKDEQGNYKKDKDGNKIPRLQVVYDVIDGLYSDNVPVPKVLGEGETEQADKVYINADPGKKFLYWDNAKLFNEKTVIGRNYEFTAYFNWAGLQIDPLVRTEALTDVNAFAPTVDDLKGALSWVKDGVKGPLPAGVNVTINESPDEIYNKVKELGKSDSVEDFREVNISATVDYGNGSQQAIEIPIRVYKNRYEALTTGEKPKYLVDAEKVASQEEKDNGKKDGDLVDILKDAGGKYVKVTVNPSGKQGDKDAKVYYVNPKALVDIPEITLTDEEKAKLGFTHWTASNKEYNEGNKENGVFKFKDGDKAKRYRFTKDTVITPGFAQDVVEQTDPNKKPPVPENYVKVIVKTTDKATDATQFEKTFWVNATKEVAIEGITNPAGKADQDLDLGGKTVKADYLFKNWQKVQAGESDAALADVNPPVTVKLDKHHFTDKVTVIEANYKKSIKAAEIADPLKTSPLHTPEGKTLEKQDYIEKITPQKGKTIQDITIVEGADTSQPGDKTAKVIVTYTDGSTTGTNENPVKIKVTVHEKVIPAKPGGERPDGAMENYVKVNFVAGTDNGKAAGVLEGTTSYYVSPEVDVNLTDKAKSITKTPAVGYLTQETEQWTNANGDPLALTGKFTEAETTFIYNFVKNDDIIEKVSGKPENPPQGYVTVIFTAGENGSIEGGDKTYYVNPKAGIKLKVLGDNETAGDKELAVPTPVAATNYSFDKWVENLDLTKAITGNLKHVAHFSKGKVTLSYKAGSGRGDAPADQSVNIGDTVQLANQGSLTKDNAEFAGWKFDGDDTIYKAGERISLTESKTATAQWTPVKHTVSFDSKGGTEVASQEVEHGGTLQAVTKPTKDDLVFMGWKEKGKTGAADPYFDLNAAITEDKTLVAIWQAPVQKIGENDPVEAPFIKVTFNQGDHGSLKVAEATQAAFSYKVAKDLTFDDAQAKGMAVPAIVPAQYYKAKTENSGWDQALALNKANIDFIAQYAPEADVIPINPDITPDEKIDEDRPEGMVIVEFVVDEEKAFMTERSKFYVAKDKEVTFKAPVAYNKVKGLEFTGWENTPLDQDGKLTRTFAQDTKIPAKGMAMPELEIKLPNAGEVDVRILNDLKGATGKLEVVTNGQSEVIDSKEVTVTMRRGRRKVTESYSLFEIGRPLQSGELIRYWAEKDGIRSGMREFTIK</sequence>
<organism evidence="4 5">
    <name type="scientific">Peptococcus simiae</name>
    <dbReference type="NCBI Taxonomy" id="1643805"/>
    <lineage>
        <taxon>Bacteria</taxon>
        <taxon>Bacillati</taxon>
        <taxon>Bacillota</taxon>
        <taxon>Clostridia</taxon>
        <taxon>Eubacteriales</taxon>
        <taxon>Peptococcaceae</taxon>
        <taxon>Peptococcus</taxon>
    </lineage>
</organism>
<evidence type="ECO:0000313" key="4">
    <source>
        <dbReference type="EMBL" id="MFM9412794.1"/>
    </source>
</evidence>
<evidence type="ECO:0000313" key="5">
    <source>
        <dbReference type="Proteomes" id="UP001631949"/>
    </source>
</evidence>
<reference evidence="4 5" key="1">
    <citation type="journal article" date="2016" name="Int. J. Syst. Evol. Microbiol.">
        <title>Peptococcus simiae sp. nov., isolated from rhesus macaque faeces and emended description of the genus Peptococcus.</title>
        <authorList>
            <person name="Shkoporov A.N."/>
            <person name="Efimov B.A."/>
            <person name="Kondova I."/>
            <person name="Ouwerling B."/>
            <person name="Chaplin A.V."/>
            <person name="Shcherbakova V.A."/>
            <person name="Langermans J.A.M."/>
        </authorList>
    </citation>
    <scope>NUCLEOTIDE SEQUENCE [LARGE SCALE GENOMIC DNA]</scope>
    <source>
        <strain evidence="4 5">M108</strain>
    </source>
</reference>
<evidence type="ECO:0000256" key="2">
    <source>
        <dbReference type="SAM" id="MobiDB-lite"/>
    </source>
</evidence>
<gene>
    <name evidence="4" type="ORF">ACKQTC_00140</name>
</gene>
<proteinExistence type="predicted"/>
<dbReference type="Pfam" id="PF09479">
    <property type="entry name" value="Flg_new"/>
    <property type="match status" value="3"/>
</dbReference>
<comment type="caution">
    <text evidence="4">The sequence shown here is derived from an EMBL/GenBank/DDBJ whole genome shotgun (WGS) entry which is preliminary data.</text>
</comment>
<dbReference type="Pfam" id="PF08428">
    <property type="entry name" value="Rib"/>
    <property type="match status" value="1"/>
</dbReference>
<keyword evidence="5" id="KW-1185">Reference proteome</keyword>
<dbReference type="InterPro" id="IPR013378">
    <property type="entry name" value="InlB-like_B-rpt"/>
</dbReference>
<dbReference type="EMBL" id="JBJUVG010000001">
    <property type="protein sequence ID" value="MFM9412794.1"/>
    <property type="molecule type" value="Genomic_DNA"/>
</dbReference>
<dbReference type="Proteomes" id="UP001631949">
    <property type="component" value="Unassembled WGS sequence"/>
</dbReference>
<dbReference type="RefSeq" id="WP_408976425.1">
    <property type="nucleotide sequence ID" value="NZ_JBJUVG010000001.1"/>
</dbReference>
<dbReference type="Gene3D" id="2.60.40.4270">
    <property type="entry name" value="Listeria-Bacteroides repeat domain"/>
    <property type="match status" value="2"/>
</dbReference>
<comment type="subcellular location">
    <subcellularLocation>
        <location evidence="1">Cell envelope</location>
    </subcellularLocation>
</comment>